<dbReference type="GeneID" id="34684589"/>
<keyword evidence="1" id="KW-0732">Signal</keyword>
<dbReference type="EMBL" id="LN736361">
    <property type="protein sequence ID" value="CEP61174.1"/>
    <property type="molecule type" value="Genomic_DNA"/>
</dbReference>
<proteinExistence type="predicted"/>
<dbReference type="Proteomes" id="UP000054304">
    <property type="component" value="Unassembled WGS sequence"/>
</dbReference>
<gene>
    <name evidence="2" type="ORF">LALA0_S02e08372g</name>
</gene>
<protein>
    <submittedName>
        <fullName evidence="2">LALA0S02e08372g1_1</fullName>
    </submittedName>
</protein>
<sequence length="184" mass="20665">MSSSSALRRLVALVFFLVLGTQLCEAAPYESSHHGGRPHSPYYPVGRNETNPHSVTVIITANLTIDFPGFSLSKTEKIIEYVLRDPSEYITELWDQYQSAKKSQDLVSGFESYLQLISLQDSKGNLLEDILTDLELYSQYVNPQIVGVVSKQVVEKESKLPGEQLFALILNVLKEGKQKIGWPF</sequence>
<organism evidence="2 3">
    <name type="scientific">Lachancea lanzarotensis</name>
    <dbReference type="NCBI Taxonomy" id="1245769"/>
    <lineage>
        <taxon>Eukaryota</taxon>
        <taxon>Fungi</taxon>
        <taxon>Dikarya</taxon>
        <taxon>Ascomycota</taxon>
        <taxon>Saccharomycotina</taxon>
        <taxon>Saccharomycetes</taxon>
        <taxon>Saccharomycetales</taxon>
        <taxon>Saccharomycetaceae</taxon>
        <taxon>Lachancea</taxon>
    </lineage>
</organism>
<evidence type="ECO:0000313" key="3">
    <source>
        <dbReference type="Proteomes" id="UP000054304"/>
    </source>
</evidence>
<dbReference type="RefSeq" id="XP_022627410.1">
    <property type="nucleotide sequence ID" value="XM_022773934.1"/>
</dbReference>
<accession>A0A0C7N3I0</accession>
<evidence type="ECO:0000256" key="1">
    <source>
        <dbReference type="SAM" id="SignalP"/>
    </source>
</evidence>
<dbReference type="HOGENOM" id="CLU_1468416_0_0_1"/>
<keyword evidence="3" id="KW-1185">Reference proteome</keyword>
<dbReference type="OrthoDB" id="4035415at2759"/>
<evidence type="ECO:0000313" key="2">
    <source>
        <dbReference type="EMBL" id="CEP61174.1"/>
    </source>
</evidence>
<feature type="chain" id="PRO_5002203250" evidence="1">
    <location>
        <begin position="27"/>
        <end position="184"/>
    </location>
</feature>
<reference evidence="2 3" key="1">
    <citation type="submission" date="2014-12" db="EMBL/GenBank/DDBJ databases">
        <authorList>
            <person name="Neuveglise Cecile"/>
        </authorList>
    </citation>
    <scope>NUCLEOTIDE SEQUENCE [LARGE SCALE GENOMIC DNA]</scope>
    <source>
        <strain evidence="2 3">CBS 12615</strain>
    </source>
</reference>
<dbReference type="AlphaFoldDB" id="A0A0C7N3I0"/>
<name>A0A0C7N3I0_9SACH</name>
<feature type="signal peptide" evidence="1">
    <location>
        <begin position="1"/>
        <end position="26"/>
    </location>
</feature>